<keyword evidence="3 5" id="KW-1133">Transmembrane helix</keyword>
<reference evidence="6" key="1">
    <citation type="submission" date="2023-03" db="EMBL/GenBank/DDBJ databases">
        <title>Andean soil-derived lignocellulolytic bacterial consortium as a source of novel taxa and putative plastic-active enzymes.</title>
        <authorList>
            <person name="Diaz-Garcia L."/>
            <person name="Chuvochina M."/>
            <person name="Feuerriegel G."/>
            <person name="Bunk B."/>
            <person name="Sproer C."/>
            <person name="Streit W.R."/>
            <person name="Rodriguez L.M."/>
            <person name="Overmann J."/>
            <person name="Jimenez D.J."/>
        </authorList>
    </citation>
    <scope>NUCLEOTIDE SEQUENCE</scope>
    <source>
        <strain evidence="6">MAG 2441</strain>
    </source>
</reference>
<feature type="transmembrane region" description="Helical" evidence="5">
    <location>
        <begin position="227"/>
        <end position="247"/>
    </location>
</feature>
<feature type="transmembrane region" description="Helical" evidence="5">
    <location>
        <begin position="59"/>
        <end position="77"/>
    </location>
</feature>
<dbReference type="AlphaFoldDB" id="A0AA95JFK3"/>
<evidence type="ECO:0000256" key="4">
    <source>
        <dbReference type="ARBA" id="ARBA00023136"/>
    </source>
</evidence>
<comment type="subcellular location">
    <subcellularLocation>
        <location evidence="1">Membrane</location>
        <topology evidence="1">Multi-pass membrane protein</topology>
    </subcellularLocation>
</comment>
<feature type="transmembrane region" description="Helical" evidence="5">
    <location>
        <begin position="98"/>
        <end position="121"/>
    </location>
</feature>
<dbReference type="Pfam" id="PF02361">
    <property type="entry name" value="CbiQ"/>
    <property type="match status" value="1"/>
</dbReference>
<gene>
    <name evidence="6" type="ORF">P0Y55_17670</name>
</gene>
<feature type="transmembrane region" description="Helical" evidence="5">
    <location>
        <begin position="12"/>
        <end position="39"/>
    </location>
</feature>
<keyword evidence="2 5" id="KW-0812">Transmembrane</keyword>
<evidence type="ECO:0000256" key="2">
    <source>
        <dbReference type="ARBA" id="ARBA00022692"/>
    </source>
</evidence>
<name>A0AA95JFK3_9BACL</name>
<dbReference type="GO" id="GO:0005886">
    <property type="term" value="C:plasma membrane"/>
    <property type="evidence" value="ECO:0007669"/>
    <property type="project" value="UniProtKB-ARBA"/>
</dbReference>
<evidence type="ECO:0000313" key="7">
    <source>
        <dbReference type="Proteomes" id="UP001178662"/>
    </source>
</evidence>
<dbReference type="Proteomes" id="UP001178662">
    <property type="component" value="Chromosome"/>
</dbReference>
<dbReference type="InterPro" id="IPR003339">
    <property type="entry name" value="ABC/ECF_trnsptr_transmembrane"/>
</dbReference>
<keyword evidence="7" id="KW-1185">Reference proteome</keyword>
<accession>A0AA95JFK3</accession>
<evidence type="ECO:0000256" key="5">
    <source>
        <dbReference type="SAM" id="Phobius"/>
    </source>
</evidence>
<proteinExistence type="predicted"/>
<dbReference type="CDD" id="cd16914">
    <property type="entry name" value="EcfT"/>
    <property type="match status" value="1"/>
</dbReference>
<dbReference type="EMBL" id="CP119317">
    <property type="protein sequence ID" value="WEK54339.1"/>
    <property type="molecule type" value="Genomic_DNA"/>
</dbReference>
<protein>
    <submittedName>
        <fullName evidence="6">Energy-coupling factor transporter transmembrane component T</fullName>
    </submittedName>
</protein>
<organism evidence="6 7">
    <name type="scientific">Candidatus Cohnella colombiensis</name>
    <dbReference type="NCBI Taxonomy" id="3121368"/>
    <lineage>
        <taxon>Bacteria</taxon>
        <taxon>Bacillati</taxon>
        <taxon>Bacillota</taxon>
        <taxon>Bacilli</taxon>
        <taxon>Bacillales</taxon>
        <taxon>Paenibacillaceae</taxon>
        <taxon>Cohnella</taxon>
    </lineage>
</organism>
<sequence length="298" mass="33883">MIKEGFGFRSLHPIVLIAYYAGGITFGMLLFHPLILLSGWVAMMIVNVQLDRGREWRRWSIPMLVGFILITIMNPILSHRGRTVLHYWGDIPITLESVVYGITLALSVVSLLTLFVSYRIVVSEQKFLYLFSRISPKAALIAMMTLGLVPRLRRRLHELILIQRTRGITVTDGTIVQRAKNGTKFVVTLLSWTLEDALQTADSMQARGYGTKVRSSYLGFRFRSRDGWMLGGLSIIALLIVFTWVNGHGFLAIYPKFKSIKLTPEDIVAQVGYVGFLILPLVLEWRDRLAWRILKSSN</sequence>
<evidence type="ECO:0000256" key="1">
    <source>
        <dbReference type="ARBA" id="ARBA00004141"/>
    </source>
</evidence>
<feature type="transmembrane region" description="Helical" evidence="5">
    <location>
        <begin position="267"/>
        <end position="285"/>
    </location>
</feature>
<evidence type="ECO:0000313" key="6">
    <source>
        <dbReference type="EMBL" id="WEK54339.1"/>
    </source>
</evidence>
<keyword evidence="4 5" id="KW-0472">Membrane</keyword>
<evidence type="ECO:0000256" key="3">
    <source>
        <dbReference type="ARBA" id="ARBA00022989"/>
    </source>
</evidence>